<dbReference type="EMBL" id="CP000718">
    <property type="protein sequence ID" value="ABS45615.1"/>
    <property type="molecule type" value="Genomic_DNA"/>
</dbReference>
<dbReference type="Proteomes" id="UP000002412">
    <property type="component" value="Plasmid p_59kb"/>
</dbReference>
<accession>A0A0U1QTA6</accession>
<proteinExistence type="predicted"/>
<gene>
    <name evidence="1" type="ordered locus">YpsIP31758_A0044</name>
</gene>
<dbReference type="AlphaFoldDB" id="A0A0U1QTA6"/>
<dbReference type="HOGENOM" id="CLU_2332965_0_0_6"/>
<keyword evidence="1" id="KW-0614">Plasmid</keyword>
<name>A0A0U1QTA6_YERP3</name>
<organism evidence="1 2">
    <name type="scientific">Yersinia pseudotuberculosis serotype O:1b (strain IP 31758)</name>
    <dbReference type="NCBI Taxonomy" id="349747"/>
    <lineage>
        <taxon>Bacteria</taxon>
        <taxon>Pseudomonadati</taxon>
        <taxon>Pseudomonadota</taxon>
        <taxon>Gammaproteobacteria</taxon>
        <taxon>Enterobacterales</taxon>
        <taxon>Yersiniaceae</taxon>
        <taxon>Yersinia</taxon>
    </lineage>
</organism>
<reference evidence="1 2" key="1">
    <citation type="journal article" date="2007" name="PLoS Genet.">
        <title>The complete genome sequence of Yersinia pseudotuberculosis IP31758, the causative agent of Far East scarlet-like fever.</title>
        <authorList>
            <person name="Eppinger M."/>
            <person name="Rosovitz M.J."/>
            <person name="Fricke W.F."/>
            <person name="Rasko D.A."/>
            <person name="Kokorina G."/>
            <person name="Fayolle C."/>
            <person name="Lindler L.E."/>
            <person name="Carniel E."/>
            <person name="Ravel J."/>
        </authorList>
    </citation>
    <scope>NUCLEOTIDE SEQUENCE [LARGE SCALE GENOMIC DNA]</scope>
    <source>
        <strain evidence="1 2">IP 31758</strain>
        <plasmid evidence="2">Plasmid plasmid_59kb</plasmid>
    </source>
</reference>
<evidence type="ECO:0000313" key="2">
    <source>
        <dbReference type="Proteomes" id="UP000002412"/>
    </source>
</evidence>
<geneLocation type="plasmid" evidence="2">
    <name>plasmid_59kb</name>
</geneLocation>
<sequence>MHKSLYLSLPLEWFYDLIYNTTVIYSKCYLQEVIMRISIVQMVNDYYEGNREKAAKAAGIKTIQQFNNLVSKGYEVARLDNGDWIMLTSKTKIFKSHI</sequence>
<dbReference type="KEGG" id="ypi:YpsIP31758_A0044"/>
<evidence type="ECO:0000313" key="1">
    <source>
        <dbReference type="EMBL" id="ABS45615.1"/>
    </source>
</evidence>
<protein>
    <submittedName>
        <fullName evidence="1">Uncharacterized protein</fullName>
    </submittedName>
</protein>